<dbReference type="Proteomes" id="UP001145069">
    <property type="component" value="Unassembled WGS sequence"/>
</dbReference>
<protein>
    <submittedName>
        <fullName evidence="1">Uncharacterized protein</fullName>
    </submittedName>
</protein>
<dbReference type="AlphaFoldDB" id="A0A9X3WG20"/>
<dbReference type="RefSeq" id="WP_272447054.1">
    <property type="nucleotide sequence ID" value="NZ_JAMQKC010000017.1"/>
</dbReference>
<reference evidence="1" key="1">
    <citation type="submission" date="2022-06" db="EMBL/GenBank/DDBJ databases">
        <title>Aquibacillus sp. a new bacterium isolated from soil saline samples.</title>
        <authorList>
            <person name="Galisteo C."/>
            <person name="De La Haba R."/>
            <person name="Sanchez-Porro C."/>
            <person name="Ventosa A."/>
        </authorList>
    </citation>
    <scope>NUCLEOTIDE SEQUENCE</scope>
    <source>
        <strain evidence="1">3ASR75-54</strain>
    </source>
</reference>
<organism evidence="1 2">
    <name type="scientific">Aquibacillus salsiterrae</name>
    <dbReference type="NCBI Taxonomy" id="2950439"/>
    <lineage>
        <taxon>Bacteria</taxon>
        <taxon>Bacillati</taxon>
        <taxon>Bacillota</taxon>
        <taxon>Bacilli</taxon>
        <taxon>Bacillales</taxon>
        <taxon>Bacillaceae</taxon>
        <taxon>Aquibacillus</taxon>
    </lineage>
</organism>
<gene>
    <name evidence="1" type="ORF">NC799_13935</name>
</gene>
<comment type="caution">
    <text evidence="1">The sequence shown here is derived from an EMBL/GenBank/DDBJ whole genome shotgun (WGS) entry which is preliminary data.</text>
</comment>
<dbReference type="EMBL" id="JAMQKC010000017">
    <property type="protein sequence ID" value="MDC3417993.1"/>
    <property type="molecule type" value="Genomic_DNA"/>
</dbReference>
<sequence length="92" mass="10695">MKTYISLIIGIFIMINPYVASAEIEGYEIVSENNKENITLYGKKTNGLYRGFKIDFKGGIYTRSFWNRIAQQVHHMPHTYSTKTLTKTKRKS</sequence>
<accession>A0A9X3WG20</accession>
<name>A0A9X3WG20_9BACI</name>
<evidence type="ECO:0000313" key="1">
    <source>
        <dbReference type="EMBL" id="MDC3417993.1"/>
    </source>
</evidence>
<proteinExistence type="predicted"/>
<keyword evidence="2" id="KW-1185">Reference proteome</keyword>
<evidence type="ECO:0000313" key="2">
    <source>
        <dbReference type="Proteomes" id="UP001145069"/>
    </source>
</evidence>